<dbReference type="Proteomes" id="UP000638849">
    <property type="component" value="Unassembled WGS sequence"/>
</dbReference>
<accession>A0ABS0R5R9</accession>
<protein>
    <submittedName>
        <fullName evidence="1">Uncharacterized protein</fullName>
    </submittedName>
</protein>
<reference evidence="1 2" key="1">
    <citation type="submission" date="2020-12" db="EMBL/GenBank/DDBJ databases">
        <authorList>
            <person name="Kusuma A.B."/>
            <person name="Nouioui I."/>
            <person name="Goodfellow M."/>
        </authorList>
    </citation>
    <scope>NUCLEOTIDE SEQUENCE [LARGE SCALE GENOMIC DNA]</scope>
    <source>
        <strain evidence="1 2">DSM 41764</strain>
    </source>
</reference>
<name>A0ABS0R5R9_9ACTN</name>
<comment type="caution">
    <text evidence="1">The sequence shown here is derived from an EMBL/GenBank/DDBJ whole genome shotgun (WGS) entry which is preliminary data.</text>
</comment>
<organism evidence="1 2">
    <name type="scientific">Streptomyces javensis</name>
    <dbReference type="NCBI Taxonomy" id="114698"/>
    <lineage>
        <taxon>Bacteria</taxon>
        <taxon>Bacillati</taxon>
        <taxon>Actinomycetota</taxon>
        <taxon>Actinomycetes</taxon>
        <taxon>Kitasatosporales</taxon>
        <taxon>Streptomycetaceae</taxon>
        <taxon>Streptomyces</taxon>
        <taxon>Streptomyces violaceusniger group</taxon>
    </lineage>
</organism>
<sequence length="74" mass="8311">MSLLIAALVGAVAATIGRIVYRHRNPEPTCAWCETVSGWQVTGHDTTVCRGYVTEKRRRDATFGGELWRDPEDY</sequence>
<evidence type="ECO:0000313" key="1">
    <source>
        <dbReference type="EMBL" id="MBI0312737.1"/>
    </source>
</evidence>
<dbReference type="EMBL" id="JAEEAQ010000040">
    <property type="protein sequence ID" value="MBI0312737.1"/>
    <property type="molecule type" value="Genomic_DNA"/>
</dbReference>
<proteinExistence type="predicted"/>
<dbReference type="RefSeq" id="WP_198275959.1">
    <property type="nucleotide sequence ID" value="NZ_BAAAIF010000018.1"/>
</dbReference>
<evidence type="ECO:0000313" key="2">
    <source>
        <dbReference type="Proteomes" id="UP000638849"/>
    </source>
</evidence>
<gene>
    <name evidence="1" type="ORF">JBF12_06955</name>
</gene>
<keyword evidence="2" id="KW-1185">Reference proteome</keyword>